<feature type="transmembrane region" description="Helical" evidence="1">
    <location>
        <begin position="74"/>
        <end position="95"/>
    </location>
</feature>
<dbReference type="EMBL" id="JABBWM010000086">
    <property type="protein sequence ID" value="KAG2093126.1"/>
    <property type="molecule type" value="Genomic_DNA"/>
</dbReference>
<feature type="transmembrane region" description="Helical" evidence="1">
    <location>
        <begin position="36"/>
        <end position="53"/>
    </location>
</feature>
<keyword evidence="1" id="KW-1133">Transmembrane helix</keyword>
<name>A0A9P7EVS2_9AGAM</name>
<dbReference type="GeneID" id="64692029"/>
<dbReference type="Proteomes" id="UP000823399">
    <property type="component" value="Unassembled WGS sequence"/>
</dbReference>
<organism evidence="3 4">
    <name type="scientific">Suillus discolor</name>
    <dbReference type="NCBI Taxonomy" id="1912936"/>
    <lineage>
        <taxon>Eukaryota</taxon>
        <taxon>Fungi</taxon>
        <taxon>Dikarya</taxon>
        <taxon>Basidiomycota</taxon>
        <taxon>Agaricomycotina</taxon>
        <taxon>Agaricomycetes</taxon>
        <taxon>Agaricomycetidae</taxon>
        <taxon>Boletales</taxon>
        <taxon>Suillineae</taxon>
        <taxon>Suillaceae</taxon>
        <taxon>Suillus</taxon>
    </lineage>
</organism>
<feature type="transmembrane region" description="Helical" evidence="1">
    <location>
        <begin position="101"/>
        <end position="123"/>
    </location>
</feature>
<feature type="transmembrane region" description="Helical" evidence="1">
    <location>
        <begin position="235"/>
        <end position="259"/>
    </location>
</feature>
<comment type="caution">
    <text evidence="3">The sequence shown here is derived from an EMBL/GenBank/DDBJ whole genome shotgun (WGS) entry which is preliminary data.</text>
</comment>
<reference evidence="3" key="1">
    <citation type="journal article" date="2020" name="New Phytol.">
        <title>Comparative genomics reveals dynamic genome evolution in host specialist ectomycorrhizal fungi.</title>
        <authorList>
            <person name="Lofgren L.A."/>
            <person name="Nguyen N.H."/>
            <person name="Vilgalys R."/>
            <person name="Ruytinx J."/>
            <person name="Liao H.L."/>
            <person name="Branco S."/>
            <person name="Kuo A."/>
            <person name="LaButti K."/>
            <person name="Lipzen A."/>
            <person name="Andreopoulos W."/>
            <person name="Pangilinan J."/>
            <person name="Riley R."/>
            <person name="Hundley H."/>
            <person name="Na H."/>
            <person name="Barry K."/>
            <person name="Grigoriev I.V."/>
            <person name="Stajich J.E."/>
            <person name="Kennedy P.G."/>
        </authorList>
    </citation>
    <scope>NUCLEOTIDE SEQUENCE</scope>
    <source>
        <strain evidence="3">FC423</strain>
    </source>
</reference>
<proteinExistence type="predicted"/>
<feature type="domain" description="DUF6533" evidence="2">
    <location>
        <begin position="37"/>
        <end position="81"/>
    </location>
</feature>
<sequence>MGSERYALYCHACTRHRIAMSEQLEDNIVGLQWNDSISVALFTVMFYEYLLLFDKELKYVWNRPWSLMSCLYLVVRYLGLFLSITWGCWGGMFYIAESVSYDILVVLEWGASVYFCFAEAILIWRLYALCNQSKFLLYVYVAIGSFLPIVALLIGTDIYLYSRPHAFSVKELITPNAKYCTFSFNIGPMTAIYLSIPIVCYDVLLVALAAATLVRHFKEQRGYNMRPNTYMVMIVRYHIMYFVLNLTNQILMVILWAHIPISGMNLSELFSDTMPFILAPRLIISIWDTHAQDDCLHVSTTFEDCLCLTSPPRFEQHELISDIQLTRHTGVSCESVHHEQC</sequence>
<evidence type="ECO:0000256" key="1">
    <source>
        <dbReference type="SAM" id="Phobius"/>
    </source>
</evidence>
<dbReference type="RefSeq" id="XP_041287087.1">
    <property type="nucleotide sequence ID" value="XM_041429770.1"/>
</dbReference>
<evidence type="ECO:0000313" key="3">
    <source>
        <dbReference type="EMBL" id="KAG2093126.1"/>
    </source>
</evidence>
<gene>
    <name evidence="3" type="ORF">F5147DRAFT_424824</name>
</gene>
<keyword evidence="1" id="KW-0812">Transmembrane</keyword>
<evidence type="ECO:0000313" key="4">
    <source>
        <dbReference type="Proteomes" id="UP000823399"/>
    </source>
</evidence>
<dbReference type="InterPro" id="IPR045340">
    <property type="entry name" value="DUF6533"/>
</dbReference>
<keyword evidence="1" id="KW-0472">Membrane</keyword>
<evidence type="ECO:0000259" key="2">
    <source>
        <dbReference type="Pfam" id="PF20151"/>
    </source>
</evidence>
<dbReference type="AlphaFoldDB" id="A0A9P7EVS2"/>
<keyword evidence="4" id="KW-1185">Reference proteome</keyword>
<feature type="transmembrane region" description="Helical" evidence="1">
    <location>
        <begin position="191"/>
        <end position="214"/>
    </location>
</feature>
<protein>
    <recommendedName>
        <fullName evidence="2">DUF6533 domain-containing protein</fullName>
    </recommendedName>
</protein>
<dbReference type="OrthoDB" id="2661111at2759"/>
<dbReference type="Pfam" id="PF20151">
    <property type="entry name" value="DUF6533"/>
    <property type="match status" value="1"/>
</dbReference>
<accession>A0A9P7EVS2</accession>
<feature type="transmembrane region" description="Helical" evidence="1">
    <location>
        <begin position="135"/>
        <end position="161"/>
    </location>
</feature>